<reference evidence="1 2" key="1">
    <citation type="submission" date="2024-02" db="EMBL/GenBank/DDBJ databases">
        <title>Haloferula sargassicola NBRC 104335.</title>
        <authorList>
            <person name="Ichikawa N."/>
            <person name="Katano-Makiyama Y."/>
            <person name="Hidaka K."/>
        </authorList>
    </citation>
    <scope>NUCLEOTIDE SEQUENCE [LARGE SCALE GENOMIC DNA]</scope>
    <source>
        <strain evidence="1 2">NBRC 104335</strain>
    </source>
</reference>
<keyword evidence="2" id="KW-1185">Reference proteome</keyword>
<name>A0ABP9UQ60_9BACT</name>
<evidence type="ECO:0000313" key="2">
    <source>
        <dbReference type="Proteomes" id="UP001476282"/>
    </source>
</evidence>
<evidence type="ECO:0000313" key="1">
    <source>
        <dbReference type="EMBL" id="GAA5483675.1"/>
    </source>
</evidence>
<accession>A0ABP9UQ60</accession>
<organism evidence="1 2">
    <name type="scientific">Haloferula sargassicola</name>
    <dbReference type="NCBI Taxonomy" id="490096"/>
    <lineage>
        <taxon>Bacteria</taxon>
        <taxon>Pseudomonadati</taxon>
        <taxon>Verrucomicrobiota</taxon>
        <taxon>Verrucomicrobiia</taxon>
        <taxon>Verrucomicrobiales</taxon>
        <taxon>Verrucomicrobiaceae</taxon>
        <taxon>Haloferula</taxon>
    </lineage>
</organism>
<sequence length="171" mass="19258">MTAHLSPLLQKARRLGIRHPADLENVARSRGLHYFVGPDRDPHRERAPIPAEDPSLFSNEELVIALIHPSSAYSFNRIRMAGAMMAAKGVSAEKLERLARQERCEAVVRHIAQCGSTAEPDNPFWLTLLDRLPETPPDCTDLLPQRSRFVAMSGLNRHGRQNTLQWIRPLA</sequence>
<gene>
    <name evidence="1" type="ORF">Hsar01_02909</name>
</gene>
<dbReference type="EMBL" id="BAABRI010000016">
    <property type="protein sequence ID" value="GAA5483675.1"/>
    <property type="molecule type" value="Genomic_DNA"/>
</dbReference>
<dbReference type="Proteomes" id="UP001476282">
    <property type="component" value="Unassembled WGS sequence"/>
</dbReference>
<proteinExistence type="predicted"/>
<protein>
    <submittedName>
        <fullName evidence="1">Uncharacterized protein</fullName>
    </submittedName>
</protein>
<dbReference type="RefSeq" id="WP_353567782.1">
    <property type="nucleotide sequence ID" value="NZ_BAABRI010000016.1"/>
</dbReference>
<comment type="caution">
    <text evidence="1">The sequence shown here is derived from an EMBL/GenBank/DDBJ whole genome shotgun (WGS) entry which is preliminary data.</text>
</comment>